<dbReference type="PANTHER" id="PTHR24178">
    <property type="entry name" value="MOLTING PROTEIN MLT-4"/>
    <property type="match status" value="1"/>
</dbReference>
<dbReference type="PROSITE" id="PS50088">
    <property type="entry name" value="ANK_REPEAT"/>
    <property type="match status" value="3"/>
</dbReference>
<evidence type="ECO:0000256" key="7">
    <source>
        <dbReference type="PROSITE-ProRule" id="PRU00322"/>
    </source>
</evidence>
<dbReference type="InterPro" id="IPR001876">
    <property type="entry name" value="Znf_RanBP2"/>
</dbReference>
<dbReference type="Gene3D" id="1.25.40.20">
    <property type="entry name" value="Ankyrin repeat-containing domain"/>
    <property type="match status" value="1"/>
</dbReference>
<dbReference type="EMBL" id="CAKKNE010000006">
    <property type="protein sequence ID" value="CAH0380036.1"/>
    <property type="molecule type" value="Genomic_DNA"/>
</dbReference>
<keyword evidence="3 7" id="KW-0863">Zinc-finger</keyword>
<feature type="domain" description="RanBP2-type" evidence="8">
    <location>
        <begin position="55"/>
        <end position="85"/>
    </location>
</feature>
<keyword evidence="1" id="KW-0479">Metal-binding</keyword>
<protein>
    <recommendedName>
        <fullName evidence="8">RanBP2-type domain-containing protein</fullName>
    </recommendedName>
</protein>
<dbReference type="InterPro" id="IPR002110">
    <property type="entry name" value="Ankyrin_rpt"/>
</dbReference>
<evidence type="ECO:0000313" key="10">
    <source>
        <dbReference type="Proteomes" id="UP000789595"/>
    </source>
</evidence>
<organism evidence="9 10">
    <name type="scientific">Pelagomonas calceolata</name>
    <dbReference type="NCBI Taxonomy" id="35677"/>
    <lineage>
        <taxon>Eukaryota</taxon>
        <taxon>Sar</taxon>
        <taxon>Stramenopiles</taxon>
        <taxon>Ochrophyta</taxon>
        <taxon>Pelagophyceae</taxon>
        <taxon>Pelagomonadales</taxon>
        <taxon>Pelagomonadaceae</taxon>
        <taxon>Pelagomonas</taxon>
    </lineage>
</organism>
<evidence type="ECO:0000313" key="9">
    <source>
        <dbReference type="EMBL" id="CAH0380036.1"/>
    </source>
</evidence>
<evidence type="ECO:0000256" key="4">
    <source>
        <dbReference type="ARBA" id="ARBA00022833"/>
    </source>
</evidence>
<evidence type="ECO:0000256" key="6">
    <source>
        <dbReference type="PROSITE-ProRule" id="PRU00023"/>
    </source>
</evidence>
<evidence type="ECO:0000256" key="1">
    <source>
        <dbReference type="ARBA" id="ARBA00022723"/>
    </source>
</evidence>
<dbReference type="SMART" id="SM00248">
    <property type="entry name" value="ANK"/>
    <property type="match status" value="4"/>
</dbReference>
<dbReference type="PROSITE" id="PS50199">
    <property type="entry name" value="ZF_RANBP2_2"/>
    <property type="match status" value="1"/>
</dbReference>
<keyword evidence="4" id="KW-0862">Zinc</keyword>
<sequence length="483" mass="53153">MDELEDLLAQHASVTMNLGLKDHSVSRRDALLGQSLAEKDRTEARNFTRRGDGVAPGEPWQCHCCAQDNVASAFKCRCCGRPASYGRPDASRPLALPDVVGAMRAQQIEGYLDGVVRKHCGDMAPAARDRWLAGPEGPVNKRDDLGFGPLHVAAVAGNYRAVEVLVKRGALLESVTMPQGWRALHLAASAGSADSINVLLRAGAKPNGTTKGCKSTPLHLVTRGDAARCLLRGGADWKACDAQGRTPMHLAAERGLVEVAEALLEKGGLPLFEASDGDNWLPEATAEYYGHKEFVTYCRKLEAKARNIDVDELPPRTWSGAHWETGLKEYRRRAAEDSERGPGMSQLIKERLQIVDMMTGEKLKRHAEATHATWSENERKRDQQLLLEDGTEQPVSFKRTVAQSGTEGTMPYSGEAEVFDAYLENLRDNDHDPVACRRRAVYSSVFDPLQAHLARPLTPRRSEPLSLRRTPREAHTLVFGGER</sequence>
<evidence type="ECO:0000256" key="5">
    <source>
        <dbReference type="ARBA" id="ARBA00023043"/>
    </source>
</evidence>
<proteinExistence type="predicted"/>
<feature type="repeat" description="ANK" evidence="6">
    <location>
        <begin position="243"/>
        <end position="267"/>
    </location>
</feature>
<dbReference type="AlphaFoldDB" id="A0A8J2SYT7"/>
<dbReference type="InterPro" id="IPR036770">
    <property type="entry name" value="Ankyrin_rpt-contain_sf"/>
</dbReference>
<dbReference type="OrthoDB" id="188462at2759"/>
<comment type="caution">
    <text evidence="9">The sequence shown here is derived from an EMBL/GenBank/DDBJ whole genome shotgun (WGS) entry which is preliminary data.</text>
</comment>
<keyword evidence="10" id="KW-1185">Reference proteome</keyword>
<accession>A0A8J2SYT7</accession>
<dbReference type="PROSITE" id="PS50297">
    <property type="entry name" value="ANK_REP_REGION"/>
    <property type="match status" value="3"/>
</dbReference>
<evidence type="ECO:0000259" key="8">
    <source>
        <dbReference type="PROSITE" id="PS50199"/>
    </source>
</evidence>
<dbReference type="Proteomes" id="UP000789595">
    <property type="component" value="Unassembled WGS sequence"/>
</dbReference>
<dbReference type="Pfam" id="PF12796">
    <property type="entry name" value="Ank_2"/>
    <property type="match status" value="2"/>
</dbReference>
<reference evidence="9" key="1">
    <citation type="submission" date="2021-11" db="EMBL/GenBank/DDBJ databases">
        <authorList>
            <consortium name="Genoscope - CEA"/>
            <person name="William W."/>
        </authorList>
    </citation>
    <scope>NUCLEOTIDE SEQUENCE</scope>
</reference>
<evidence type="ECO:0000256" key="3">
    <source>
        <dbReference type="ARBA" id="ARBA00022771"/>
    </source>
</evidence>
<feature type="repeat" description="ANK" evidence="6">
    <location>
        <begin position="145"/>
        <end position="177"/>
    </location>
</feature>
<dbReference type="GO" id="GO:0008270">
    <property type="term" value="F:zinc ion binding"/>
    <property type="evidence" value="ECO:0007669"/>
    <property type="project" value="UniProtKB-KW"/>
</dbReference>
<gene>
    <name evidence="9" type="ORF">PECAL_6P16740</name>
</gene>
<keyword evidence="5 6" id="KW-0040">ANK repeat</keyword>
<keyword evidence="2" id="KW-0677">Repeat</keyword>
<feature type="repeat" description="ANK" evidence="6">
    <location>
        <begin position="179"/>
        <end position="211"/>
    </location>
</feature>
<evidence type="ECO:0000256" key="2">
    <source>
        <dbReference type="ARBA" id="ARBA00022737"/>
    </source>
</evidence>
<dbReference type="SUPFAM" id="SSF48403">
    <property type="entry name" value="Ankyrin repeat"/>
    <property type="match status" value="1"/>
</dbReference>
<name>A0A8J2SYT7_9STRA</name>
<dbReference type="PROSITE" id="PS01358">
    <property type="entry name" value="ZF_RANBP2_1"/>
    <property type="match status" value="1"/>
</dbReference>